<keyword evidence="4" id="KW-1185">Reference proteome</keyword>
<name>A0A8H4HIL8_9EURO</name>
<dbReference type="Proteomes" id="UP000653565">
    <property type="component" value="Unassembled WGS sequence"/>
</dbReference>
<dbReference type="InterPro" id="IPR024983">
    <property type="entry name" value="CHAT_dom"/>
</dbReference>
<dbReference type="EMBL" id="JAAAPX010000003">
    <property type="protein sequence ID" value="KAF4245025.1"/>
    <property type="molecule type" value="Genomic_DNA"/>
</dbReference>
<evidence type="ECO:0000256" key="1">
    <source>
        <dbReference type="SAM" id="MobiDB-lite"/>
    </source>
</evidence>
<dbReference type="AlphaFoldDB" id="A0A8H4HIL8"/>
<evidence type="ECO:0000313" key="3">
    <source>
        <dbReference type="EMBL" id="KAF4245025.1"/>
    </source>
</evidence>
<proteinExistence type="predicted"/>
<feature type="region of interest" description="Disordered" evidence="1">
    <location>
        <begin position="39"/>
        <end position="70"/>
    </location>
</feature>
<dbReference type="Pfam" id="PF12770">
    <property type="entry name" value="CHAT"/>
    <property type="match status" value="1"/>
</dbReference>
<accession>A0A8H4HIL8</accession>
<comment type="caution">
    <text evidence="3">The sequence shown here is derived from an EMBL/GenBank/DDBJ whole genome shotgun (WGS) entry which is preliminary data.</text>
</comment>
<evidence type="ECO:0000259" key="2">
    <source>
        <dbReference type="Pfam" id="PF12770"/>
    </source>
</evidence>
<feature type="domain" description="CHAT" evidence="2">
    <location>
        <begin position="192"/>
        <end position="339"/>
    </location>
</feature>
<feature type="region of interest" description="Disordered" evidence="1">
    <location>
        <begin position="337"/>
        <end position="361"/>
    </location>
</feature>
<organism evidence="3 4">
    <name type="scientific">Aspergillus fumigatiaffinis</name>
    <dbReference type="NCBI Taxonomy" id="340414"/>
    <lineage>
        <taxon>Eukaryota</taxon>
        <taxon>Fungi</taxon>
        <taxon>Dikarya</taxon>
        <taxon>Ascomycota</taxon>
        <taxon>Pezizomycotina</taxon>
        <taxon>Eurotiomycetes</taxon>
        <taxon>Eurotiomycetidae</taxon>
        <taxon>Eurotiales</taxon>
        <taxon>Aspergillaceae</taxon>
        <taxon>Aspergillus</taxon>
        <taxon>Aspergillus subgen. Fumigati</taxon>
    </lineage>
</organism>
<gene>
    <name evidence="3" type="ORF">CNMCM6805_006458</name>
</gene>
<sequence>MVRDTNLVTDPETRKMLRQVARARLYLLFCEHKKEIEAEEVSQEESGLGRSDEQGAGQDETDREVSGQVARSAVAVRKNTRAIDTLLGKSIASWMGMDQNSKDQRYIFKKRSDALVVRTKPVTVVPLPQLQEHDVVNHAAMLDNAEGAGERASVVPFILGWLWDVAAHPVLEELGYPARSDQQYNDWPRAPDPTRDNILATLRHSAIFHYAGHGMIEANGGSTKSYLLLRDWMDWPLAMNDLQQLRRESRSRSFLAYLSAYSTGNTAESALLNETAHFMSFFQRAGFRHVIGTLWPVSDRTSVGIARTVYQTLVEEGMVDGVVATALHRATRTLRDASNSGMAAASGERDPKQARGRNKKSVGRNREFGWVPYFHYGI</sequence>
<reference evidence="3" key="2">
    <citation type="submission" date="2020-04" db="EMBL/GenBank/DDBJ databases">
        <authorList>
            <person name="Santos R.A.C."/>
            <person name="Steenwyk J.L."/>
            <person name="Rivero-Menendez O."/>
            <person name="Mead M.E."/>
            <person name="Silva L.P."/>
            <person name="Bastos R.W."/>
            <person name="Alastruey-Izquierdo A."/>
            <person name="Goldman G.H."/>
            <person name="Rokas A."/>
        </authorList>
    </citation>
    <scope>NUCLEOTIDE SEQUENCE</scope>
    <source>
        <strain evidence="3">CNM-CM6805</strain>
    </source>
</reference>
<reference evidence="3" key="1">
    <citation type="journal article" date="2020" name="bioRxiv">
        <title>Genomic and phenotypic heterogeneity of clinical isolates of the human pathogens Aspergillus fumigatus, Aspergillus lentulus and Aspergillus fumigatiaffinis.</title>
        <authorList>
            <person name="dos Santos R.A.C."/>
            <person name="Steenwyk J.L."/>
            <person name="Rivero-Menendez O."/>
            <person name="Mead M.E."/>
            <person name="Silva L.P."/>
            <person name="Bastos R.W."/>
            <person name="Alastruey-Izquierdo A."/>
            <person name="Goldman G.H."/>
            <person name="Rokas A."/>
        </authorList>
    </citation>
    <scope>NUCLEOTIDE SEQUENCE</scope>
    <source>
        <strain evidence="3">CNM-CM6805</strain>
    </source>
</reference>
<protein>
    <recommendedName>
        <fullName evidence="2">CHAT domain-containing protein</fullName>
    </recommendedName>
</protein>
<evidence type="ECO:0000313" key="4">
    <source>
        <dbReference type="Proteomes" id="UP000653565"/>
    </source>
</evidence>